<gene>
    <name evidence="2" type="ORF">GON04_20360</name>
</gene>
<organism evidence="2 3">
    <name type="scientific">Ramlibacter pinisoli</name>
    <dbReference type="NCBI Taxonomy" id="2682844"/>
    <lineage>
        <taxon>Bacteria</taxon>
        <taxon>Pseudomonadati</taxon>
        <taxon>Pseudomonadota</taxon>
        <taxon>Betaproteobacteria</taxon>
        <taxon>Burkholderiales</taxon>
        <taxon>Comamonadaceae</taxon>
        <taxon>Ramlibacter</taxon>
    </lineage>
</organism>
<reference evidence="2 3" key="1">
    <citation type="submission" date="2019-12" db="EMBL/GenBank/DDBJ databases">
        <authorList>
            <person name="Huq M.A."/>
        </authorList>
    </citation>
    <scope>NUCLEOTIDE SEQUENCE [LARGE SCALE GENOMIC DNA]</scope>
    <source>
        <strain evidence="2 3">MAH-25</strain>
    </source>
</reference>
<comment type="caution">
    <text evidence="2">The sequence shown here is derived from an EMBL/GenBank/DDBJ whole genome shotgun (WGS) entry which is preliminary data.</text>
</comment>
<protein>
    <submittedName>
        <fullName evidence="2">Uncharacterized protein</fullName>
    </submittedName>
</protein>
<name>A0A6N8IZ11_9BURK</name>
<proteinExistence type="predicted"/>
<feature type="compositionally biased region" description="Low complexity" evidence="1">
    <location>
        <begin position="87"/>
        <end position="102"/>
    </location>
</feature>
<dbReference type="Proteomes" id="UP000469385">
    <property type="component" value="Unassembled WGS sequence"/>
</dbReference>
<dbReference type="EMBL" id="WSEL01000009">
    <property type="protein sequence ID" value="MVQ31822.1"/>
    <property type="molecule type" value="Genomic_DNA"/>
</dbReference>
<dbReference type="AlphaFoldDB" id="A0A6N8IZ11"/>
<sequence>MQTVKPGDTGLACAQLQNEYADVQKFRDEADKEKGMTGGNVVRALFFWPAILGTMSNANEAISAADSRKVHLANVMNQKNCPIPGQPTLAPTSTPAAATAEPKPADRKS</sequence>
<evidence type="ECO:0000313" key="2">
    <source>
        <dbReference type="EMBL" id="MVQ31822.1"/>
    </source>
</evidence>
<accession>A0A6N8IZ11</accession>
<evidence type="ECO:0000313" key="3">
    <source>
        <dbReference type="Proteomes" id="UP000469385"/>
    </source>
</evidence>
<evidence type="ECO:0000256" key="1">
    <source>
        <dbReference type="SAM" id="MobiDB-lite"/>
    </source>
</evidence>
<feature type="region of interest" description="Disordered" evidence="1">
    <location>
        <begin position="82"/>
        <end position="109"/>
    </location>
</feature>
<keyword evidence="3" id="KW-1185">Reference proteome</keyword>